<name>A0A936YRI4_9HYPH</name>
<gene>
    <name evidence="2" type="ORF">JJB09_15435</name>
</gene>
<organism evidence="2 3">
    <name type="scientific">Rhizobium setariae</name>
    <dbReference type="NCBI Taxonomy" id="2801340"/>
    <lineage>
        <taxon>Bacteria</taxon>
        <taxon>Pseudomonadati</taxon>
        <taxon>Pseudomonadota</taxon>
        <taxon>Alphaproteobacteria</taxon>
        <taxon>Hyphomicrobiales</taxon>
        <taxon>Rhizobiaceae</taxon>
        <taxon>Rhizobium/Agrobacterium group</taxon>
        <taxon>Rhizobium</taxon>
    </lineage>
</organism>
<dbReference type="RefSeq" id="WP_201659877.1">
    <property type="nucleotide sequence ID" value="NZ_JAEQNC010000008.1"/>
</dbReference>
<proteinExistence type="predicted"/>
<feature type="coiled-coil region" evidence="1">
    <location>
        <begin position="56"/>
        <end position="90"/>
    </location>
</feature>
<evidence type="ECO:0000256" key="1">
    <source>
        <dbReference type="SAM" id="Coils"/>
    </source>
</evidence>
<comment type="caution">
    <text evidence="2">The sequence shown here is derived from an EMBL/GenBank/DDBJ whole genome shotgun (WGS) entry which is preliminary data.</text>
</comment>
<reference evidence="2" key="1">
    <citation type="submission" date="2021-01" db="EMBL/GenBank/DDBJ databases">
        <title>Rhizobium sp. strain KVB221 16S ribosomal RNA gene Genome sequencing and assembly.</title>
        <authorList>
            <person name="Kang M."/>
        </authorList>
    </citation>
    <scope>NUCLEOTIDE SEQUENCE</scope>
    <source>
        <strain evidence="2">KVB221</strain>
    </source>
</reference>
<protein>
    <submittedName>
        <fullName evidence="2">Uncharacterized protein</fullName>
    </submittedName>
</protein>
<dbReference type="EMBL" id="JAEQNC010000008">
    <property type="protein sequence ID" value="MBL0373427.1"/>
    <property type="molecule type" value="Genomic_DNA"/>
</dbReference>
<dbReference type="AlphaFoldDB" id="A0A936YRI4"/>
<dbReference type="Proteomes" id="UP000633219">
    <property type="component" value="Unassembled WGS sequence"/>
</dbReference>
<accession>A0A936YRI4</accession>
<evidence type="ECO:0000313" key="3">
    <source>
        <dbReference type="Proteomes" id="UP000633219"/>
    </source>
</evidence>
<keyword evidence="3" id="KW-1185">Reference proteome</keyword>
<keyword evidence="1" id="KW-0175">Coiled coil</keyword>
<evidence type="ECO:0000313" key="2">
    <source>
        <dbReference type="EMBL" id="MBL0373427.1"/>
    </source>
</evidence>
<sequence length="104" mass="11187">MSAPDLDALDLLRRRVERVAEVSALTAKAMKLSQATSGMEMDVLRIELEIGRNPGNAQLAQELHQIEDSVETMREAQAACAEEIAAAEEDVAVLDRLIAAARGG</sequence>